<gene>
    <name evidence="4" type="ORF">CPHO_02475</name>
</gene>
<keyword evidence="4" id="KW-0808">Transferase</keyword>
<evidence type="ECO:0000256" key="2">
    <source>
        <dbReference type="SAM" id="MobiDB-lite"/>
    </source>
</evidence>
<dbReference type="Gene3D" id="3.30.1360.120">
    <property type="entry name" value="Probable tRNA modification gtpase trme, domain 1"/>
    <property type="match status" value="1"/>
</dbReference>
<protein>
    <submittedName>
        <fullName evidence="4">Aminomethyltransferase</fullName>
    </submittedName>
</protein>
<keyword evidence="1" id="KW-0809">Transit peptide</keyword>
<dbReference type="GO" id="GO:0008168">
    <property type="term" value="F:methyltransferase activity"/>
    <property type="evidence" value="ECO:0007669"/>
    <property type="project" value="UniProtKB-KW"/>
</dbReference>
<dbReference type="GO" id="GO:0032259">
    <property type="term" value="P:methylation"/>
    <property type="evidence" value="ECO:0007669"/>
    <property type="project" value="UniProtKB-KW"/>
</dbReference>
<evidence type="ECO:0000313" key="5">
    <source>
        <dbReference type="Proteomes" id="UP000185491"/>
    </source>
</evidence>
<dbReference type="AlphaFoldDB" id="A0A1L7D6J9"/>
<sequence>MTYASPLLTRAGAATLQEDSPIDAAGVAWHYGNPLVEQRFVEDSGAIIDRSHRRVISVAGPDAPSFLNNLLSQKLDDTAPGYSAQALDMDIQGRILHTMGVAVSKDGTFYLDTPAAEFPSLLDYLTKMIFWSQVTVAEADIAVLSVLGAPLECSAAVFARTLPPATELAAPQTDFGVPRGELETAVAELEGQGGKLAGLMAYTAQRVRAREPELAADLDSKAIAHEVPQWIGRAPHPGAVHLNKGCYRGQETVARVENIGRSPRLLVMVYLDGSAPTMPIPGADITSGGRRVGRLGTVVDDCDFGPVALALVKRSALGGPLQIGDVAAAVEQGTIPQDEGPKAGRAAQQRLRGR</sequence>
<evidence type="ECO:0000259" key="3">
    <source>
        <dbReference type="Pfam" id="PF25455"/>
    </source>
</evidence>
<dbReference type="Proteomes" id="UP000185491">
    <property type="component" value="Chromosome"/>
</dbReference>
<dbReference type="OrthoDB" id="9796287at2"/>
<evidence type="ECO:0000256" key="1">
    <source>
        <dbReference type="ARBA" id="ARBA00022946"/>
    </source>
</evidence>
<dbReference type="PANTHER" id="PTHR22602:SF0">
    <property type="entry name" value="TRANSFERASE CAF17, MITOCHONDRIAL-RELATED"/>
    <property type="match status" value="1"/>
</dbReference>
<organism evidence="4 5">
    <name type="scientific">Corynebacterium phocae</name>
    <dbReference type="NCBI Taxonomy" id="161895"/>
    <lineage>
        <taxon>Bacteria</taxon>
        <taxon>Bacillati</taxon>
        <taxon>Actinomycetota</taxon>
        <taxon>Actinomycetes</taxon>
        <taxon>Mycobacteriales</taxon>
        <taxon>Corynebacteriaceae</taxon>
        <taxon>Corynebacterium</taxon>
    </lineage>
</organism>
<proteinExistence type="predicted"/>
<dbReference type="KEGG" id="cpho:CPHO_02475"/>
<dbReference type="Pfam" id="PF25455">
    <property type="entry name" value="Beta-barrel_CAF17_C"/>
    <property type="match status" value="1"/>
</dbReference>
<dbReference type="InterPro" id="IPR027266">
    <property type="entry name" value="TrmE/GcvT-like"/>
</dbReference>
<dbReference type="EMBL" id="CP009249">
    <property type="protein sequence ID" value="APT93613.1"/>
    <property type="molecule type" value="Genomic_DNA"/>
</dbReference>
<reference evidence="4 5" key="1">
    <citation type="submission" date="2014-08" db="EMBL/GenBank/DDBJ databases">
        <title>Complete genome sequence of Corynebacterium phocae M408/89/1(T)(=DSM 44612(T)), isolated from the common seal (Phoca vitulina).</title>
        <authorList>
            <person name="Ruckert C."/>
            <person name="Albersmeier A."/>
            <person name="Winkler A."/>
            <person name="Kalinowski J."/>
        </authorList>
    </citation>
    <scope>NUCLEOTIDE SEQUENCE [LARGE SCALE GENOMIC DNA]</scope>
    <source>
        <strain evidence="4 5">M408/89/1</strain>
    </source>
</reference>
<accession>A0A1L7D6J9</accession>
<dbReference type="InterPro" id="IPR045179">
    <property type="entry name" value="YgfZ/GcvT"/>
</dbReference>
<feature type="domain" description="CAF17 C-terminal" evidence="3">
    <location>
        <begin position="267"/>
        <end position="330"/>
    </location>
</feature>
<dbReference type="NCBIfam" id="TIGR03317">
    <property type="entry name" value="ygfZ_signature"/>
    <property type="match status" value="1"/>
</dbReference>
<dbReference type="SUPFAM" id="SSF103025">
    <property type="entry name" value="Folate-binding domain"/>
    <property type="match status" value="1"/>
</dbReference>
<dbReference type="InterPro" id="IPR017703">
    <property type="entry name" value="YgfZ/GCV_T_CS"/>
</dbReference>
<dbReference type="Gene3D" id="2.40.30.160">
    <property type="match status" value="1"/>
</dbReference>
<dbReference type="RefSeq" id="WP_075736396.1">
    <property type="nucleotide sequence ID" value="NZ_CP009249.1"/>
</dbReference>
<dbReference type="STRING" id="161895.CPHO_02475"/>
<dbReference type="InterPro" id="IPR057460">
    <property type="entry name" value="CAF17_C"/>
</dbReference>
<evidence type="ECO:0000313" key="4">
    <source>
        <dbReference type="EMBL" id="APT93613.1"/>
    </source>
</evidence>
<dbReference type="GO" id="GO:0016226">
    <property type="term" value="P:iron-sulfur cluster assembly"/>
    <property type="evidence" value="ECO:0007669"/>
    <property type="project" value="TreeGrafter"/>
</dbReference>
<keyword evidence="4" id="KW-0489">Methyltransferase</keyword>
<feature type="region of interest" description="Disordered" evidence="2">
    <location>
        <begin position="332"/>
        <end position="354"/>
    </location>
</feature>
<dbReference type="PANTHER" id="PTHR22602">
    <property type="entry name" value="TRANSFERASE CAF17, MITOCHONDRIAL-RELATED"/>
    <property type="match status" value="1"/>
</dbReference>
<keyword evidence="5" id="KW-1185">Reference proteome</keyword>
<feature type="compositionally biased region" description="Low complexity" evidence="2">
    <location>
        <begin position="343"/>
        <end position="354"/>
    </location>
</feature>
<name>A0A1L7D6J9_9CORY</name>